<keyword evidence="3" id="KW-1185">Reference proteome</keyword>
<dbReference type="PANTHER" id="PTHR46890:SF41">
    <property type="entry name" value="RNA BINDING _ RNA-DIRECTED DNA POLYMERASE"/>
    <property type="match status" value="1"/>
</dbReference>
<sequence>MANACGFWDIHGTDVCWVSWWRHAQCAAALGDISSKLIQVVSGQNAIGQLASQSHPARLLNTICSWMKVCGPHWKIWMRRIIKNYAAPLRNKKLNKIKYALFHMEKNKAAGEYYQVCWDIVKKDEGDLYEGELAVKGLNYEVISLLPKIQGASRIQQYRPIKLVSKVLTIRIEPCAQRLIHKAQTAFLKGRNITSGVMILHEVLHETKRRKEIGVILKLDFEKAYDKCLRVRGFCEKWCKWIEQVLCDGMVSVKINGEQGRYIRSFKGVRQGDPLSPVLFNFAADCLTSMINRAQENDLIKGLDHIIPLGVAVLQYADDTIICLGNNVDYARNLKLLLGFFELMSGLKINFDKSEVIMINGDDELMLIFFHVKLDPSPLNILGSFLASFMLLTGCLLRKKLLKDLNPRKCGSSRKKYHLVKWSRACEEKKRGGLGIKSLPKLNISLLCKWWWKLETEDGLWQDIIQKKHLKNTTVRNVSRRLGDSPVWGDLLKVKEYYLQGRGIIVGNGDKTLLWHDIWLGDIPLCDKFPMLYAICDSRQINIKEVLACNLQIRFSRWLYPELRTQWNRICDLLGNINGQNGGDTIIWRWGQRKQFSVKSLYNALSLGVQGPELKHVWRSKIPPKIKIFLWLLQNGVLLTKDNLVKRKWVGNPLCSFCDQVETIDHLFFLCPVAKTDGDWWVRPPPVVAVLGTPAPKRRRASCSGGLKLCWYPDAGLLRHFRRSPPATAPCTSGSTSSRALEWHKRKPCNGDARGCRTHRLGRCDSATHTHL</sequence>
<dbReference type="Pfam" id="PF00078">
    <property type="entry name" value="RVT_1"/>
    <property type="match status" value="1"/>
</dbReference>
<dbReference type="Pfam" id="PF13966">
    <property type="entry name" value="zf-RVT"/>
    <property type="match status" value="1"/>
</dbReference>
<evidence type="ECO:0000313" key="3">
    <source>
        <dbReference type="Proteomes" id="UP001341281"/>
    </source>
</evidence>
<protein>
    <recommendedName>
        <fullName evidence="1">Reverse transcriptase domain-containing protein</fullName>
    </recommendedName>
</protein>
<name>A0AAQ3SU60_PASNO</name>
<dbReference type="PROSITE" id="PS50878">
    <property type="entry name" value="RT_POL"/>
    <property type="match status" value="1"/>
</dbReference>
<proteinExistence type="predicted"/>
<dbReference type="CDD" id="cd01650">
    <property type="entry name" value="RT_nLTR_like"/>
    <property type="match status" value="1"/>
</dbReference>
<organism evidence="2 3">
    <name type="scientific">Paspalum notatum var. saurae</name>
    <dbReference type="NCBI Taxonomy" id="547442"/>
    <lineage>
        <taxon>Eukaryota</taxon>
        <taxon>Viridiplantae</taxon>
        <taxon>Streptophyta</taxon>
        <taxon>Embryophyta</taxon>
        <taxon>Tracheophyta</taxon>
        <taxon>Spermatophyta</taxon>
        <taxon>Magnoliopsida</taxon>
        <taxon>Liliopsida</taxon>
        <taxon>Poales</taxon>
        <taxon>Poaceae</taxon>
        <taxon>PACMAD clade</taxon>
        <taxon>Panicoideae</taxon>
        <taxon>Andropogonodae</taxon>
        <taxon>Paspaleae</taxon>
        <taxon>Paspalinae</taxon>
        <taxon>Paspalum</taxon>
    </lineage>
</organism>
<dbReference type="Proteomes" id="UP001341281">
    <property type="component" value="Chromosome 02"/>
</dbReference>
<dbReference type="EMBL" id="CP144746">
    <property type="protein sequence ID" value="WVZ60787.1"/>
    <property type="molecule type" value="Genomic_DNA"/>
</dbReference>
<dbReference type="InterPro" id="IPR026960">
    <property type="entry name" value="RVT-Znf"/>
</dbReference>
<feature type="domain" description="Reverse transcriptase" evidence="1">
    <location>
        <begin position="127"/>
        <end position="386"/>
    </location>
</feature>
<dbReference type="InterPro" id="IPR000477">
    <property type="entry name" value="RT_dom"/>
</dbReference>
<dbReference type="InterPro" id="IPR043502">
    <property type="entry name" value="DNA/RNA_pol_sf"/>
</dbReference>
<accession>A0AAQ3SU60</accession>
<dbReference type="PANTHER" id="PTHR46890">
    <property type="entry name" value="NON-LTR RETROLELEMENT REVERSE TRANSCRIPTASE-LIKE PROTEIN-RELATED"/>
    <property type="match status" value="1"/>
</dbReference>
<gene>
    <name evidence="2" type="ORF">U9M48_010767</name>
</gene>
<evidence type="ECO:0000313" key="2">
    <source>
        <dbReference type="EMBL" id="WVZ60787.1"/>
    </source>
</evidence>
<dbReference type="InterPro" id="IPR052343">
    <property type="entry name" value="Retrotransposon-Effector_Assoc"/>
</dbReference>
<reference evidence="2 3" key="1">
    <citation type="submission" date="2024-02" db="EMBL/GenBank/DDBJ databases">
        <title>High-quality chromosome-scale genome assembly of Pensacola bahiagrass (Paspalum notatum Flugge var. saurae).</title>
        <authorList>
            <person name="Vega J.M."/>
            <person name="Podio M."/>
            <person name="Orjuela J."/>
            <person name="Siena L.A."/>
            <person name="Pessino S.C."/>
            <person name="Combes M.C."/>
            <person name="Mariac C."/>
            <person name="Albertini E."/>
            <person name="Pupilli F."/>
            <person name="Ortiz J.P.A."/>
            <person name="Leblanc O."/>
        </authorList>
    </citation>
    <scope>NUCLEOTIDE SEQUENCE [LARGE SCALE GENOMIC DNA]</scope>
    <source>
        <strain evidence="2">R1</strain>
        <tissue evidence="2">Leaf</tissue>
    </source>
</reference>
<dbReference type="AlphaFoldDB" id="A0AAQ3SU60"/>
<evidence type="ECO:0000259" key="1">
    <source>
        <dbReference type="PROSITE" id="PS50878"/>
    </source>
</evidence>
<dbReference type="SUPFAM" id="SSF56672">
    <property type="entry name" value="DNA/RNA polymerases"/>
    <property type="match status" value="1"/>
</dbReference>